<evidence type="ECO:0000313" key="9">
    <source>
        <dbReference type="EMBL" id="SHF38145.1"/>
    </source>
</evidence>
<dbReference type="STRING" id="1484053.SAMN05444274_1051"/>
<evidence type="ECO:0000256" key="4">
    <source>
        <dbReference type="ARBA" id="ARBA00022989"/>
    </source>
</evidence>
<evidence type="ECO:0000256" key="6">
    <source>
        <dbReference type="SAM" id="Phobius"/>
    </source>
</evidence>
<feature type="domain" description="MacB-like periplasmic core" evidence="8">
    <location>
        <begin position="24"/>
        <end position="261"/>
    </location>
</feature>
<comment type="subcellular location">
    <subcellularLocation>
        <location evidence="1">Cell membrane</location>
        <topology evidence="1">Multi-pass membrane protein</topology>
    </subcellularLocation>
</comment>
<dbReference type="EMBL" id="FQUM01000005">
    <property type="protein sequence ID" value="SHF38145.1"/>
    <property type="molecule type" value="Genomic_DNA"/>
</dbReference>
<reference evidence="9 10" key="1">
    <citation type="submission" date="2016-11" db="EMBL/GenBank/DDBJ databases">
        <authorList>
            <person name="Jaros S."/>
            <person name="Januszkiewicz K."/>
            <person name="Wedrychowicz H."/>
        </authorList>
    </citation>
    <scope>NUCLEOTIDE SEQUENCE [LARGE SCALE GENOMIC DNA]</scope>
    <source>
        <strain evidence="9 10">DSM 26910</strain>
    </source>
</reference>
<feature type="transmembrane region" description="Helical" evidence="6">
    <location>
        <begin position="749"/>
        <end position="768"/>
    </location>
</feature>
<dbReference type="InterPro" id="IPR025857">
    <property type="entry name" value="MacB_PCD"/>
</dbReference>
<evidence type="ECO:0000256" key="3">
    <source>
        <dbReference type="ARBA" id="ARBA00022692"/>
    </source>
</evidence>
<name>A0A1M5B6S0_9BACT</name>
<dbReference type="GO" id="GO:0005886">
    <property type="term" value="C:plasma membrane"/>
    <property type="evidence" value="ECO:0007669"/>
    <property type="project" value="UniProtKB-SubCell"/>
</dbReference>
<dbReference type="GO" id="GO:0022857">
    <property type="term" value="F:transmembrane transporter activity"/>
    <property type="evidence" value="ECO:0007669"/>
    <property type="project" value="TreeGrafter"/>
</dbReference>
<dbReference type="InterPro" id="IPR050250">
    <property type="entry name" value="Macrolide_Exporter_MacB"/>
</dbReference>
<keyword evidence="4 6" id="KW-1133">Transmembrane helix</keyword>
<dbReference type="Pfam" id="PF12704">
    <property type="entry name" value="MacB_PCD"/>
    <property type="match status" value="1"/>
</dbReference>
<keyword evidence="5 6" id="KW-0472">Membrane</keyword>
<keyword evidence="2" id="KW-1003">Cell membrane</keyword>
<feature type="transmembrane region" description="Helical" evidence="6">
    <location>
        <begin position="310"/>
        <end position="329"/>
    </location>
</feature>
<dbReference type="AlphaFoldDB" id="A0A1M5B6S0"/>
<dbReference type="RefSeq" id="WP_073001745.1">
    <property type="nucleotide sequence ID" value="NZ_FQUM01000005.1"/>
</dbReference>
<feature type="domain" description="ABC3 transporter permease C-terminal" evidence="7">
    <location>
        <begin position="313"/>
        <end position="419"/>
    </location>
</feature>
<feature type="transmembrane region" description="Helical" evidence="6">
    <location>
        <begin position="780"/>
        <end position="803"/>
    </location>
</feature>
<feature type="transmembrane region" description="Helical" evidence="6">
    <location>
        <begin position="396"/>
        <end position="416"/>
    </location>
</feature>
<protein>
    <submittedName>
        <fullName evidence="9">Putative ABC transport system permease protein</fullName>
    </submittedName>
</protein>
<dbReference type="Pfam" id="PF02687">
    <property type="entry name" value="FtsX"/>
    <property type="match status" value="2"/>
</dbReference>
<evidence type="ECO:0000259" key="8">
    <source>
        <dbReference type="Pfam" id="PF12704"/>
    </source>
</evidence>
<dbReference type="OrthoDB" id="973461at2"/>
<feature type="transmembrane region" description="Helical" evidence="6">
    <location>
        <begin position="20"/>
        <end position="38"/>
    </location>
</feature>
<evidence type="ECO:0000256" key="5">
    <source>
        <dbReference type="ARBA" id="ARBA00023136"/>
    </source>
</evidence>
<organism evidence="9 10">
    <name type="scientific">Mariniphaga anaerophila</name>
    <dbReference type="NCBI Taxonomy" id="1484053"/>
    <lineage>
        <taxon>Bacteria</taxon>
        <taxon>Pseudomonadati</taxon>
        <taxon>Bacteroidota</taxon>
        <taxon>Bacteroidia</taxon>
        <taxon>Marinilabiliales</taxon>
        <taxon>Prolixibacteraceae</taxon>
        <taxon>Mariniphaga</taxon>
    </lineage>
</organism>
<evidence type="ECO:0000259" key="7">
    <source>
        <dbReference type="Pfam" id="PF02687"/>
    </source>
</evidence>
<keyword evidence="10" id="KW-1185">Reference proteome</keyword>
<dbReference type="InterPro" id="IPR003838">
    <property type="entry name" value="ABC3_permease_C"/>
</dbReference>
<gene>
    <name evidence="9" type="ORF">SAMN05444274_1051</name>
</gene>
<keyword evidence="3 6" id="KW-0812">Transmembrane</keyword>
<dbReference type="Proteomes" id="UP000184164">
    <property type="component" value="Unassembled WGS sequence"/>
</dbReference>
<feature type="transmembrane region" description="Helical" evidence="6">
    <location>
        <begin position="443"/>
        <end position="461"/>
    </location>
</feature>
<evidence type="ECO:0000313" key="10">
    <source>
        <dbReference type="Proteomes" id="UP000184164"/>
    </source>
</evidence>
<evidence type="ECO:0000256" key="2">
    <source>
        <dbReference type="ARBA" id="ARBA00022475"/>
    </source>
</evidence>
<dbReference type="PANTHER" id="PTHR30572:SF18">
    <property type="entry name" value="ABC-TYPE MACROLIDE FAMILY EXPORT SYSTEM PERMEASE COMPONENT 2"/>
    <property type="match status" value="1"/>
</dbReference>
<dbReference type="PANTHER" id="PTHR30572">
    <property type="entry name" value="MEMBRANE COMPONENT OF TRANSPORTER-RELATED"/>
    <property type="match status" value="1"/>
</dbReference>
<feature type="domain" description="ABC3 transporter permease C-terminal" evidence="7">
    <location>
        <begin position="702"/>
        <end position="813"/>
    </location>
</feature>
<evidence type="ECO:0000256" key="1">
    <source>
        <dbReference type="ARBA" id="ARBA00004651"/>
    </source>
</evidence>
<sequence length="820" mass="92947">MNITIHSILSNLKKRKTLAAFRFVGLLIGFTVFLYILGLNTREKSYDRFWEDADRIYRTSLSLSQNGELMTRSAKNFPGSVHLLKEEIPGIETACTFYKDVITIFTEQKQFSDVQWLWSDTTFFNVFPRKIIEASSFNLFSNIHGVMLSESFARKLFGNEDPLQKVFKLNEGWEFVIIGVFEDIPANSHLSVDVIAGVNSLWYYLSHFDNKTGKLNDNPEYRPSKLDPYAQGAWSAPAEYRPYCYLKLAENTAIRTVEQQIPVAMEKIALPKHLADTDIKFELQPVSEIHLRSHLEHEYQTNGSQSRVNFLYLIALVVLLVSTVNFINLSSISCMESGKQFAIRMINGASELSVALILFFENFMLSLVALLFSSGLAVWGTIEMQEGLIFYLENNLLLLAFVLVIALVATLIPYYSTLKGRFPDYLKTQTKTLPGNWKGRKSLVGLQFTISIILIAGTLLIDKQLSFMSNYSLGFQPEQTLFSLSPMSMNGKPDIVSRLSAFKTEVRKIPGVKDFAVSSSIPGKEISRYAEDLRLDENAEPLPEVFQLVSASEDYTSVFQLNLLAGTNLSEQKEWQSNEILINDLAAKTMGFANPADAVGQYIGFRGKVKQIAGVFANYHHLSLKNEIAPMILAQDLEWDYSVGYYTLRYEARRTADVLAAVGRLWEDIYPGETADFQFTDERFASQYRDERLFNRLLTTSSLIALFVSCIGLFAIASFDTKKRVREIGIRKVNGAKTSEILTLLNKDFVKWTTVAFVIATPISWYAMNKWLENFAYKTTLSWWIFALAGLLALGIALLTVSWQSWRAATRNPVEALRNE</sequence>
<proteinExistence type="predicted"/>
<accession>A0A1M5B6S0</accession>
<feature type="transmembrane region" description="Helical" evidence="6">
    <location>
        <begin position="693"/>
        <end position="717"/>
    </location>
</feature>